<sequence>MSQGQQYLTPAFDTSMRGYEKKQVDRHLAETSDRIAQLAAEREQAHHHIRGLTANLEQVHGELTELRDRAPRLDRASFRHLGSMVDEILALSEKQGQAIVDAAGEHAAEVKAEAEKVLEAAHQDAERVRAEGQAAREALEQEAQRLHEASVAAIERAEGEARARIESAHEQTQQELTQWRSDVEREVNDHRTAAQEAQEARASEAEQQMQAHQQQLTMVQKEIEARQQALGALRNAQEQTQQQLNQLRHDGASVEQELAQLTHRLGVTRQELGNELSRLDHARQTAESVEQQTLEARARIQREAKRMADRAAAAVMAAAAMSQETGEFKMVAVRPDLEQMAPPPQEEFAPPQEEFAPPQEEFEPEVEVEAEVVEPRPLPPSQSLFEPVEPRRELPVEEPRVIALPGPVER</sequence>
<feature type="region of interest" description="Disordered" evidence="2">
    <location>
        <begin position="341"/>
        <end position="393"/>
    </location>
</feature>
<feature type="coiled-coil region" evidence="1">
    <location>
        <begin position="111"/>
        <end position="299"/>
    </location>
</feature>
<keyword evidence="4" id="KW-1185">Reference proteome</keyword>
<accession>A0ABQ4CE59</accession>
<feature type="coiled-coil region" evidence="1">
    <location>
        <begin position="21"/>
        <end position="69"/>
    </location>
</feature>
<reference evidence="3 4" key="1">
    <citation type="submission" date="2021-01" db="EMBL/GenBank/DDBJ databases">
        <title>Whole genome shotgun sequence of Asanoa iriomotensis NBRC 100142.</title>
        <authorList>
            <person name="Komaki H."/>
            <person name="Tamura T."/>
        </authorList>
    </citation>
    <scope>NUCLEOTIDE SEQUENCE [LARGE SCALE GENOMIC DNA]</scope>
    <source>
        <strain evidence="3 4">NBRC 100142</strain>
    </source>
</reference>
<dbReference type="RefSeq" id="WP_203707564.1">
    <property type="nucleotide sequence ID" value="NZ_BAAALU010000002.1"/>
</dbReference>
<comment type="caution">
    <text evidence="3">The sequence shown here is derived from an EMBL/GenBank/DDBJ whole genome shotgun (WGS) entry which is preliminary data.</text>
</comment>
<proteinExistence type="predicted"/>
<evidence type="ECO:0008006" key="5">
    <source>
        <dbReference type="Google" id="ProtNLM"/>
    </source>
</evidence>
<evidence type="ECO:0000256" key="2">
    <source>
        <dbReference type="SAM" id="MobiDB-lite"/>
    </source>
</evidence>
<evidence type="ECO:0000313" key="4">
    <source>
        <dbReference type="Proteomes" id="UP000624325"/>
    </source>
</evidence>
<name>A0ABQ4CE59_9ACTN</name>
<feature type="compositionally biased region" description="Low complexity" evidence="2">
    <location>
        <begin position="346"/>
        <end position="359"/>
    </location>
</feature>
<protein>
    <recommendedName>
        <fullName evidence="5">DivIVA protein</fullName>
    </recommendedName>
</protein>
<gene>
    <name evidence="3" type="ORF">Air01nite_68410</name>
</gene>
<evidence type="ECO:0000256" key="1">
    <source>
        <dbReference type="SAM" id="Coils"/>
    </source>
</evidence>
<dbReference type="Proteomes" id="UP000624325">
    <property type="component" value="Unassembled WGS sequence"/>
</dbReference>
<feature type="compositionally biased region" description="Acidic residues" evidence="2">
    <location>
        <begin position="360"/>
        <end position="372"/>
    </location>
</feature>
<keyword evidence="1" id="KW-0175">Coiled coil</keyword>
<organism evidence="3 4">
    <name type="scientific">Asanoa iriomotensis</name>
    <dbReference type="NCBI Taxonomy" id="234613"/>
    <lineage>
        <taxon>Bacteria</taxon>
        <taxon>Bacillati</taxon>
        <taxon>Actinomycetota</taxon>
        <taxon>Actinomycetes</taxon>
        <taxon>Micromonosporales</taxon>
        <taxon>Micromonosporaceae</taxon>
        <taxon>Asanoa</taxon>
    </lineage>
</organism>
<dbReference type="EMBL" id="BONC01000075">
    <property type="protein sequence ID" value="GIF60746.1"/>
    <property type="molecule type" value="Genomic_DNA"/>
</dbReference>
<evidence type="ECO:0000313" key="3">
    <source>
        <dbReference type="EMBL" id="GIF60746.1"/>
    </source>
</evidence>